<dbReference type="RefSeq" id="WP_147189592.1">
    <property type="nucleotide sequence ID" value="NZ_CP042435.1"/>
</dbReference>
<reference evidence="1 2" key="1">
    <citation type="journal article" date="2016" name="Int. J. Syst. Evol. Microbiol.">
        <title>Panacibacter ginsenosidivorans gen. nov., sp. nov., with ginsenoside converting activity isolated from soil of a ginseng field.</title>
        <authorList>
            <person name="Siddiqi M.Z."/>
            <person name="Muhammad Shafi S."/>
            <person name="Choi K.D."/>
            <person name="Im W.T."/>
        </authorList>
    </citation>
    <scope>NUCLEOTIDE SEQUENCE [LARGE SCALE GENOMIC DNA]</scope>
    <source>
        <strain evidence="1 2">Gsoil1550</strain>
    </source>
</reference>
<evidence type="ECO:0000313" key="1">
    <source>
        <dbReference type="EMBL" id="QEC67785.1"/>
    </source>
</evidence>
<dbReference type="Proteomes" id="UP000321533">
    <property type="component" value="Chromosome"/>
</dbReference>
<protein>
    <submittedName>
        <fullName evidence="1">Uncharacterized protein</fullName>
    </submittedName>
</protein>
<evidence type="ECO:0000313" key="2">
    <source>
        <dbReference type="Proteomes" id="UP000321533"/>
    </source>
</evidence>
<proteinExistence type="predicted"/>
<gene>
    <name evidence="1" type="ORF">FRZ67_10935</name>
</gene>
<dbReference type="KEGG" id="pgin:FRZ67_10935"/>
<dbReference type="AlphaFoldDB" id="A0A5B8V9G8"/>
<name>A0A5B8V9G8_9BACT</name>
<accession>A0A5B8V9G8</accession>
<dbReference type="EMBL" id="CP042435">
    <property type="protein sequence ID" value="QEC67785.1"/>
    <property type="molecule type" value="Genomic_DNA"/>
</dbReference>
<organism evidence="1 2">
    <name type="scientific">Panacibacter ginsenosidivorans</name>
    <dbReference type="NCBI Taxonomy" id="1813871"/>
    <lineage>
        <taxon>Bacteria</taxon>
        <taxon>Pseudomonadati</taxon>
        <taxon>Bacteroidota</taxon>
        <taxon>Chitinophagia</taxon>
        <taxon>Chitinophagales</taxon>
        <taxon>Chitinophagaceae</taxon>
        <taxon>Panacibacter</taxon>
    </lineage>
</organism>
<keyword evidence="2" id="KW-1185">Reference proteome</keyword>
<sequence>MTQLEKAEIVFQARPVSLLIKILGLKDADKVTLSKTLNKYKAFRYKHYDGGFRTSVVYLHEGVYYCNLHKAPGQMPKEKK</sequence>